<accession>A0A0V7ZCC0</accession>
<feature type="domain" description="SbsA Ig-like" evidence="2">
    <location>
        <begin position="442"/>
        <end position="555"/>
    </location>
</feature>
<evidence type="ECO:0000256" key="1">
    <source>
        <dbReference type="ARBA" id="ARBA00022729"/>
    </source>
</evidence>
<protein>
    <recommendedName>
        <fullName evidence="6">DUF4114 domain-containing protein</fullName>
    </recommendedName>
</protein>
<organism evidence="4 5">
    <name type="scientific">Mastigocoleus testarum BC008</name>
    <dbReference type="NCBI Taxonomy" id="371196"/>
    <lineage>
        <taxon>Bacteria</taxon>
        <taxon>Bacillati</taxon>
        <taxon>Cyanobacteriota</taxon>
        <taxon>Cyanophyceae</taxon>
        <taxon>Nostocales</taxon>
        <taxon>Hapalosiphonaceae</taxon>
        <taxon>Mastigocoleus</taxon>
    </lineage>
</organism>
<dbReference type="RefSeq" id="WP_058184778.1">
    <property type="nucleotide sequence ID" value="NZ_LMTZ01000162.1"/>
</dbReference>
<evidence type="ECO:0000259" key="2">
    <source>
        <dbReference type="Pfam" id="PF13205"/>
    </source>
</evidence>
<gene>
    <name evidence="4" type="ORF">BC008_37485</name>
</gene>
<dbReference type="AlphaFoldDB" id="A0A0V7ZCC0"/>
<dbReference type="EMBL" id="LMTZ01000162">
    <property type="protein sequence ID" value="KST62145.1"/>
    <property type="molecule type" value="Genomic_DNA"/>
</dbReference>
<dbReference type="InterPro" id="IPR025193">
    <property type="entry name" value="DUF4114"/>
</dbReference>
<dbReference type="Pfam" id="PF13205">
    <property type="entry name" value="Big_5"/>
    <property type="match status" value="3"/>
</dbReference>
<feature type="domain" description="DUF4114" evidence="3">
    <location>
        <begin position="669"/>
        <end position="746"/>
    </location>
</feature>
<sequence>MTVNSDGKFFADFNSGIPSEFTVDAATTNTESVQNFDGKGTKSNVFSGNFLRNVTDGPGNKTTLTLENLPTHTSVDLNFLLAIIDTWDGDIPGFGNDFFNVTIDGVSIFKETLTNINFSSQSYTPATGVKLGTDNFFSDTSGSYPTSNDSAYDMGLDPIFNNIVHTADTLTIEWFSDGSGWEGNLSNRNESWAIDNVEVILNGLDKDAPGLISTTKALSPADDSTNVPKDASLVITFDEDVRAAVGNIIIKNADGSIFEKIDASSERVTTRGNTVTIDPINDFVASTGYYVEVESGAIEDLAGNDFLGISDPTVWNFITAADPDTTPPAIDGINGLSPADDSTDVPKNANLTIAFNENIRAGTGNIIIKTADGDVVEIIDINSDRVTIDDNTVTIDPINDFNASTNYYVEVENEAIEDLAGNDFLGISDPTVWNFITAADPDTTPPVIDGINGLSPADDSTDVPKNANLTIAFNENVRAGTGNIIIKTADGDVVEIIDINSDRVIIDENTVKIDPTNDFATSTSYYVEIESGAIEDLAGNDFSGISNSQTWNFTTSLPSNEALPELEVDDNGVFRVVGETSKRANLKAQFISSHATYINELGVFVVNDERGTIIDPKTKASLTPDAGDDYIQAALKQSKVLFSALPQEANGFDSTELSRTIEGFDGKGFSSGDRLVFYLVSNSTTDTVLGGKSSTEKVLLGATFDSDTFHPVKVTSEDDGGFNLSWEDEIGGGDGSFEDLVVKLQLTEEPIAKGTESQGDHPAELIDLRGESGLVNFNYSVYREAEYNNEVYLYQIDNPEGLIGSLDPNNSSKSDYLQAALDNVVKDQVTGEVIKFTAENNSTHNGSASVEGGALFAPIIIINGTLEQLTDGDNNNDPEVYFPYMGANSDGFDHVNLLGDNTFGFEDTNSNSDKDYNDLIVDIDFV</sequence>
<evidence type="ECO:0000259" key="3">
    <source>
        <dbReference type="Pfam" id="PF13448"/>
    </source>
</evidence>
<comment type="caution">
    <text evidence="4">The sequence shown here is derived from an EMBL/GenBank/DDBJ whole genome shotgun (WGS) entry which is preliminary data.</text>
</comment>
<feature type="domain" description="SbsA Ig-like" evidence="2">
    <location>
        <begin position="216"/>
        <end position="319"/>
    </location>
</feature>
<keyword evidence="5" id="KW-1185">Reference proteome</keyword>
<name>A0A0V7ZCC0_9CYAN</name>
<feature type="domain" description="SbsA Ig-like" evidence="2">
    <location>
        <begin position="324"/>
        <end position="437"/>
    </location>
</feature>
<evidence type="ECO:0008006" key="6">
    <source>
        <dbReference type="Google" id="ProtNLM"/>
    </source>
</evidence>
<evidence type="ECO:0000313" key="5">
    <source>
        <dbReference type="Proteomes" id="UP000053372"/>
    </source>
</evidence>
<proteinExistence type="predicted"/>
<reference evidence="4 5" key="1">
    <citation type="journal article" date="2015" name="Genome Announc.">
        <title>Draft Genome of the Euendolithic (true boring) Cyanobacterium Mastigocoleus testarum strain BC008.</title>
        <authorList>
            <person name="Guida B.S."/>
            <person name="Garcia-Pichel F."/>
        </authorList>
    </citation>
    <scope>NUCLEOTIDE SEQUENCE [LARGE SCALE GENOMIC DNA]</scope>
    <source>
        <strain evidence="4 5">BC008</strain>
    </source>
</reference>
<evidence type="ECO:0000313" key="4">
    <source>
        <dbReference type="EMBL" id="KST62145.1"/>
    </source>
</evidence>
<dbReference type="OrthoDB" id="517984at2"/>
<dbReference type="Pfam" id="PF13448">
    <property type="entry name" value="DUF4114"/>
    <property type="match status" value="2"/>
</dbReference>
<keyword evidence="1" id="KW-0732">Signal</keyword>
<dbReference type="Proteomes" id="UP000053372">
    <property type="component" value="Unassembled WGS sequence"/>
</dbReference>
<dbReference type="InterPro" id="IPR014755">
    <property type="entry name" value="Cu-Rt/internalin_Ig-like"/>
</dbReference>
<dbReference type="InterPro" id="IPR032812">
    <property type="entry name" value="SbsA_Ig"/>
</dbReference>
<feature type="domain" description="DUF4114" evidence="3">
    <location>
        <begin position="852"/>
        <end position="925"/>
    </location>
</feature>
<dbReference type="Gene3D" id="2.60.40.1220">
    <property type="match status" value="3"/>
</dbReference>